<feature type="signal peptide" evidence="8">
    <location>
        <begin position="1"/>
        <end position="29"/>
    </location>
</feature>
<keyword evidence="11" id="KW-1185">Reference proteome</keyword>
<keyword evidence="8" id="KW-0732">Signal</keyword>
<evidence type="ECO:0000256" key="1">
    <source>
        <dbReference type="ARBA" id="ARBA00004571"/>
    </source>
</evidence>
<comment type="subcellular location">
    <subcellularLocation>
        <location evidence="1 7">Cell outer membrane</location>
        <topology evidence="1 7">Multi-pass membrane protein</topology>
    </subcellularLocation>
</comment>
<keyword evidence="6 7" id="KW-0998">Cell outer membrane</keyword>
<dbReference type="Gene3D" id="2.170.130.10">
    <property type="entry name" value="TonB-dependent receptor, plug domain"/>
    <property type="match status" value="1"/>
</dbReference>
<evidence type="ECO:0000313" key="11">
    <source>
        <dbReference type="Proteomes" id="UP000632273"/>
    </source>
</evidence>
<evidence type="ECO:0000313" key="10">
    <source>
        <dbReference type="EMBL" id="GGF21880.1"/>
    </source>
</evidence>
<evidence type="ECO:0000256" key="7">
    <source>
        <dbReference type="PROSITE-ProRule" id="PRU01360"/>
    </source>
</evidence>
<evidence type="ECO:0000256" key="4">
    <source>
        <dbReference type="ARBA" id="ARBA00022692"/>
    </source>
</evidence>
<dbReference type="InterPro" id="IPR039426">
    <property type="entry name" value="TonB-dep_rcpt-like"/>
</dbReference>
<keyword evidence="5 7" id="KW-0472">Membrane</keyword>
<evidence type="ECO:0000256" key="3">
    <source>
        <dbReference type="ARBA" id="ARBA00022452"/>
    </source>
</evidence>
<accession>A0ABQ1UPD0</accession>
<evidence type="ECO:0000256" key="5">
    <source>
        <dbReference type="ARBA" id="ARBA00023136"/>
    </source>
</evidence>
<dbReference type="InterPro" id="IPR023996">
    <property type="entry name" value="TonB-dep_OMP_SusC/RagA"/>
</dbReference>
<proteinExistence type="inferred from homology"/>
<dbReference type="Proteomes" id="UP000632273">
    <property type="component" value="Unassembled WGS sequence"/>
</dbReference>
<dbReference type="InterPro" id="IPR008969">
    <property type="entry name" value="CarboxyPept-like_regulatory"/>
</dbReference>
<protein>
    <submittedName>
        <fullName evidence="10">SusC/RagA family TonB-linked outer membrane protein</fullName>
    </submittedName>
</protein>
<comment type="similarity">
    <text evidence="7">Belongs to the TonB-dependent receptor family.</text>
</comment>
<dbReference type="InterPro" id="IPR037066">
    <property type="entry name" value="Plug_dom_sf"/>
</dbReference>
<dbReference type="RefSeq" id="WP_188815528.1">
    <property type="nucleotide sequence ID" value="NZ_BMHT01000007.1"/>
</dbReference>
<dbReference type="InterPro" id="IPR036942">
    <property type="entry name" value="Beta-barrel_TonB_sf"/>
</dbReference>
<evidence type="ECO:0000256" key="8">
    <source>
        <dbReference type="SAM" id="SignalP"/>
    </source>
</evidence>
<gene>
    <name evidence="10" type="ORF">GCM10011383_36890</name>
</gene>
<evidence type="ECO:0000259" key="9">
    <source>
        <dbReference type="Pfam" id="PF07715"/>
    </source>
</evidence>
<dbReference type="NCBIfam" id="TIGR04057">
    <property type="entry name" value="SusC_RagA_signa"/>
    <property type="match status" value="1"/>
</dbReference>
<dbReference type="SUPFAM" id="SSF56935">
    <property type="entry name" value="Porins"/>
    <property type="match status" value="1"/>
</dbReference>
<sequence length="1051" mass="114231">MKKHVPKMRRLTIPVILLCLPLQPIVAVASTPDNSRMGLDLRLIADIALKGRVTDEKGQGLPGVNVVVKGTTNGAQTDADGNFALTAPDNATLVISYVGYIAQEVAVGGRATVNVSLAPDAKALSEVVVVGYVTQDRQNLTSAVSSLDVNEAIKTPVPNIAQSIQGRVAGVQVESAGNPGSVPNIIIRGVGTVGSGSNPLYVIDGLWTDNIRDLNPNDVESTTVLKDASSTAVYGARGANGVILITTKRGQSGEPKISFNGYTGVENIYRKYNLANHSQWADWANQAAINAGIPSPSPGAVKGTPAYSDAVNTDWQKEFFQTGKIQDYNLSFSGGSSAGKNSTNFLISGGYFNQDGIVKGPKFERYSVRLNSGLTRGRLKLGQSALLTHINTTLLNEVPFVDVLTELPGIPVYNPANFGGYGYGSANLFNYSVNPIAAQEILNRTQKNNRLQGSANAEFSFFDFLSYRLNLGLEIHDYNDRNARREGYIRLGESNNNTTYLFENRGTQRFLLVENTLNFNKRFGDHNVTALLGYSEQTYHQDNATANATGFPSSPQYFFVLGAGTNLNTPPSVGGGIDEYAKRSYFSQLNYDYKGRYLVTGSFRRDGSSRFDPDRRYANFGAGSLGWRVSEEDFFKNSVSFINNLKLRASYGVNGNDQLGDAGNYAYQATVNQTIYYPLGTTQTLVNGAIQPSLESRGIRWESRYTTNFGLDMALLDNRLTLSTDYYISTTKNALVNPPLPGYGGVAGAGAYPFANLGEIENRGFELALGYHETRKAFTYGADLTLTTLRNKVLALSELQPNVPGFIGTTPVTRTTVGQPISRLYLLKMIGVFQNEEEIQNYRGANGNLIQPLAKPGDVKFEDTNGDGTINFDTDRQFVGNPFPKLQYGLNLSAAYKGIDLSIFFQGVTGNDILNSTRASLDILDGAGNFRSDIEPWTPENGSNTTPRLVYGGGAGQVKNYERASTRWVEDGSYLRLRNIQIGYTFPQLLTSKVPSLGSVRVYVTGRNVFTATKYTGFDPETPGLGIFGRGLDDGTYPNVRTFTAGLQVNF</sequence>
<evidence type="ECO:0000256" key="2">
    <source>
        <dbReference type="ARBA" id="ARBA00022448"/>
    </source>
</evidence>
<feature type="chain" id="PRO_5046575145" evidence="8">
    <location>
        <begin position="30"/>
        <end position="1051"/>
    </location>
</feature>
<dbReference type="Gene3D" id="2.60.40.1120">
    <property type="entry name" value="Carboxypeptidase-like, regulatory domain"/>
    <property type="match status" value="1"/>
</dbReference>
<name>A0ABQ1UPD0_9BACT</name>
<dbReference type="EMBL" id="BMHT01000007">
    <property type="protein sequence ID" value="GGF21880.1"/>
    <property type="molecule type" value="Genomic_DNA"/>
</dbReference>
<evidence type="ECO:0000256" key="6">
    <source>
        <dbReference type="ARBA" id="ARBA00023237"/>
    </source>
</evidence>
<dbReference type="SUPFAM" id="SSF49464">
    <property type="entry name" value="Carboxypeptidase regulatory domain-like"/>
    <property type="match status" value="1"/>
</dbReference>
<keyword evidence="2 7" id="KW-0813">Transport</keyword>
<reference evidence="11" key="1">
    <citation type="journal article" date="2019" name="Int. J. Syst. Evol. Microbiol.">
        <title>The Global Catalogue of Microorganisms (GCM) 10K type strain sequencing project: providing services to taxonomists for standard genome sequencing and annotation.</title>
        <authorList>
            <consortium name="The Broad Institute Genomics Platform"/>
            <consortium name="The Broad Institute Genome Sequencing Center for Infectious Disease"/>
            <person name="Wu L."/>
            <person name="Ma J."/>
        </authorList>
    </citation>
    <scope>NUCLEOTIDE SEQUENCE [LARGE SCALE GENOMIC DNA]</scope>
    <source>
        <strain evidence="11">CGMCC 1.15197</strain>
    </source>
</reference>
<dbReference type="Gene3D" id="2.40.170.20">
    <property type="entry name" value="TonB-dependent receptor, beta-barrel domain"/>
    <property type="match status" value="1"/>
</dbReference>
<dbReference type="Pfam" id="PF13715">
    <property type="entry name" value="CarbopepD_reg_2"/>
    <property type="match status" value="1"/>
</dbReference>
<keyword evidence="3 7" id="KW-1134">Transmembrane beta strand</keyword>
<dbReference type="NCBIfam" id="TIGR04056">
    <property type="entry name" value="OMP_RagA_SusC"/>
    <property type="match status" value="1"/>
</dbReference>
<organism evidence="10 11">
    <name type="scientific">Hymenobacter cavernae</name>
    <dbReference type="NCBI Taxonomy" id="2044852"/>
    <lineage>
        <taxon>Bacteria</taxon>
        <taxon>Pseudomonadati</taxon>
        <taxon>Bacteroidota</taxon>
        <taxon>Cytophagia</taxon>
        <taxon>Cytophagales</taxon>
        <taxon>Hymenobacteraceae</taxon>
        <taxon>Hymenobacter</taxon>
    </lineage>
</organism>
<dbReference type="InterPro" id="IPR023997">
    <property type="entry name" value="TonB-dep_OMP_SusC/RagA_CS"/>
</dbReference>
<dbReference type="InterPro" id="IPR012910">
    <property type="entry name" value="Plug_dom"/>
</dbReference>
<feature type="domain" description="TonB-dependent receptor plug" evidence="9">
    <location>
        <begin position="137"/>
        <end position="242"/>
    </location>
</feature>
<comment type="caution">
    <text evidence="10">The sequence shown here is derived from an EMBL/GenBank/DDBJ whole genome shotgun (WGS) entry which is preliminary data.</text>
</comment>
<dbReference type="PROSITE" id="PS52016">
    <property type="entry name" value="TONB_DEPENDENT_REC_3"/>
    <property type="match status" value="1"/>
</dbReference>
<dbReference type="Pfam" id="PF07715">
    <property type="entry name" value="Plug"/>
    <property type="match status" value="1"/>
</dbReference>
<keyword evidence="4 7" id="KW-0812">Transmembrane</keyword>